<evidence type="ECO:0000259" key="3">
    <source>
        <dbReference type="PROSITE" id="PS51459"/>
    </source>
</evidence>
<dbReference type="InterPro" id="IPR003812">
    <property type="entry name" value="Fido"/>
</dbReference>
<dbReference type="GO" id="GO:0005524">
    <property type="term" value="F:ATP binding"/>
    <property type="evidence" value="ECO:0007669"/>
    <property type="project" value="UniProtKB-KW"/>
</dbReference>
<dbReference type="EMBL" id="CP000441">
    <property type="protein sequence ID" value="ABI89765.1"/>
    <property type="molecule type" value="Genomic_DNA"/>
</dbReference>
<evidence type="ECO:0000313" key="5">
    <source>
        <dbReference type="Proteomes" id="UP000000662"/>
    </source>
</evidence>
<keyword evidence="5" id="KW-1185">Reference proteome</keyword>
<dbReference type="AlphaFoldDB" id="Q0B7V8"/>
<dbReference type="PROSITE" id="PS51459">
    <property type="entry name" value="FIDO"/>
    <property type="match status" value="1"/>
</dbReference>
<dbReference type="Gene3D" id="1.10.3290.10">
    <property type="entry name" value="Fido-like domain"/>
    <property type="match status" value="1"/>
</dbReference>
<feature type="binding site" evidence="2">
    <location>
        <begin position="230"/>
        <end position="237"/>
    </location>
    <ligand>
        <name>ATP</name>
        <dbReference type="ChEBI" id="CHEBI:30616"/>
    </ligand>
</feature>
<dbReference type="InterPro" id="IPR036597">
    <property type="entry name" value="Fido-like_dom_sf"/>
</dbReference>
<sequence>MHISRYNWRHQTLHSTLHGTLRRSMTTVATFEPLFPEDRVLDPLLDQAGQLVDSSQRLLTVRDTPLARALAPQLRAMNSYYTNKIEGQHTTPANIEAALHRDYSSDSVERKKQRFAVAHIATEAALEEEWAALPVAGLFESARIPVIHERFFSCLPEDERLTEDGQIIVPGELRRSDVTVGRHLAPEPEMIEPLLQAWAARYARIRAKEYQVIGIACSHHRLAWVHPFMDGNGRVARLHSHLALRAADLTHGLWSPLRGLAREHEQYYARLSEADQTRRNDLDGRGNLSQEALVKFARFFLDCCEDQVGFMVRMTEFEGVTARMLDLLRYLEFNPWTIRSEKSVIKPEAAALAMEFVALRRAVTRAEFSQMLGVSDVLARRIVRSLIDFGLLTSPSHRGDLSFGLPLAALRFLFPKLWPEVEQQ</sequence>
<dbReference type="eggNOG" id="COG3177">
    <property type="taxonomic scope" value="Bacteria"/>
</dbReference>
<dbReference type="SUPFAM" id="SSF140931">
    <property type="entry name" value="Fic-like"/>
    <property type="match status" value="1"/>
</dbReference>
<dbReference type="Pfam" id="PF02661">
    <property type="entry name" value="Fic"/>
    <property type="match status" value="1"/>
</dbReference>
<reference evidence="4" key="1">
    <citation type="submission" date="2006-08" db="EMBL/GenBank/DDBJ databases">
        <title>Complete sequence of Chromosome 2 of Burkholderia cepacia AMMD.</title>
        <authorList>
            <consortium name="US DOE Joint Genome Institute"/>
            <person name="Copeland A."/>
            <person name="Lucas S."/>
            <person name="Lapidus A."/>
            <person name="Barry K."/>
            <person name="Detter J.C."/>
            <person name="Glavina del Rio T."/>
            <person name="Hammon N."/>
            <person name="Israni S."/>
            <person name="Pitluck S."/>
            <person name="Bruce D."/>
            <person name="Chain P."/>
            <person name="Malfatti S."/>
            <person name="Shin M."/>
            <person name="Vergez L."/>
            <person name="Schmutz J."/>
            <person name="Larimer F."/>
            <person name="Land M."/>
            <person name="Hauser L."/>
            <person name="Kyrpides N."/>
            <person name="Kim E."/>
            <person name="Parke J."/>
            <person name="Coenye T."/>
            <person name="Konstantinidis K."/>
            <person name="Ramette A."/>
            <person name="Tiedje J."/>
            <person name="Richardson P."/>
        </authorList>
    </citation>
    <scope>NUCLEOTIDE SEQUENCE</scope>
    <source>
        <strain evidence="4">AMMD</strain>
    </source>
</reference>
<evidence type="ECO:0000256" key="2">
    <source>
        <dbReference type="PIRSR" id="PIRSR640198-2"/>
    </source>
</evidence>
<organism evidence="4 5">
    <name type="scientific">Burkholderia ambifaria (strain ATCC BAA-244 / DSM 16087 / CCUG 44356 / LMG 19182 / AMMD)</name>
    <name type="common">Burkholderia cepacia (strain AMMD)</name>
    <dbReference type="NCBI Taxonomy" id="339670"/>
    <lineage>
        <taxon>Bacteria</taxon>
        <taxon>Pseudomonadati</taxon>
        <taxon>Pseudomonadota</taxon>
        <taxon>Betaproteobacteria</taxon>
        <taxon>Burkholderiales</taxon>
        <taxon>Burkholderiaceae</taxon>
        <taxon>Burkholderia</taxon>
        <taxon>Burkholderia cepacia complex</taxon>
    </lineage>
</organism>
<accession>Q0B7V8</accession>
<feature type="domain" description="Fido" evidence="3">
    <location>
        <begin position="139"/>
        <end position="302"/>
    </location>
</feature>
<protein>
    <submittedName>
        <fullName evidence="4">Filamentation induced by cAMP protein Fic</fullName>
    </submittedName>
</protein>
<keyword evidence="2" id="KW-0067">ATP-binding</keyword>
<evidence type="ECO:0000256" key="1">
    <source>
        <dbReference type="PIRSR" id="PIRSR640198-1"/>
    </source>
</evidence>
<dbReference type="InterPro" id="IPR040198">
    <property type="entry name" value="Fido_containing"/>
</dbReference>
<dbReference type="PANTHER" id="PTHR13504">
    <property type="entry name" value="FIDO DOMAIN-CONTAINING PROTEIN DDB_G0283145"/>
    <property type="match status" value="1"/>
</dbReference>
<proteinExistence type="predicted"/>
<name>Q0B7V8_BURCM</name>
<gene>
    <name evidence="4" type="ordered locus">Bamb_4212</name>
</gene>
<dbReference type="KEGG" id="bam:Bamb_4212"/>
<feature type="binding site" evidence="2">
    <location>
        <begin position="180"/>
        <end position="183"/>
    </location>
    <ligand>
        <name>ATP</name>
        <dbReference type="ChEBI" id="CHEBI:30616"/>
    </ligand>
</feature>
<feature type="binding site" evidence="2">
    <location>
        <begin position="267"/>
        <end position="268"/>
    </location>
    <ligand>
        <name>ATP</name>
        <dbReference type="ChEBI" id="CHEBI:30616"/>
    </ligand>
</feature>
<dbReference type="PANTHER" id="PTHR13504:SF38">
    <property type="entry name" value="FIDO DOMAIN-CONTAINING PROTEIN"/>
    <property type="match status" value="1"/>
</dbReference>
<keyword evidence="2" id="KW-0547">Nucleotide-binding</keyword>
<dbReference type="Proteomes" id="UP000000662">
    <property type="component" value="Chromosome 2"/>
</dbReference>
<evidence type="ECO:0000313" key="4">
    <source>
        <dbReference type="EMBL" id="ABI89765.1"/>
    </source>
</evidence>
<feature type="active site" evidence="1">
    <location>
        <position position="226"/>
    </location>
</feature>